<dbReference type="eggNOG" id="arCOG02246">
    <property type="taxonomic scope" value="Archaea"/>
</dbReference>
<evidence type="ECO:0000259" key="8">
    <source>
        <dbReference type="Pfam" id="PF00590"/>
    </source>
</evidence>
<keyword evidence="5" id="KW-0949">S-adenosyl-L-methionine</keyword>
<evidence type="ECO:0000256" key="4">
    <source>
        <dbReference type="ARBA" id="ARBA00022679"/>
    </source>
</evidence>
<dbReference type="SUPFAM" id="SSF53790">
    <property type="entry name" value="Tetrapyrrole methylase"/>
    <property type="match status" value="1"/>
</dbReference>
<evidence type="ECO:0000256" key="1">
    <source>
        <dbReference type="ARBA" id="ARBA00004953"/>
    </source>
</evidence>
<dbReference type="GO" id="GO:0008276">
    <property type="term" value="F:protein methyltransferase activity"/>
    <property type="evidence" value="ECO:0007669"/>
    <property type="project" value="InterPro"/>
</dbReference>
<dbReference type="CDD" id="cd03416">
    <property type="entry name" value="CbiX_SirB_N"/>
    <property type="match status" value="1"/>
</dbReference>
<comment type="pathway">
    <text evidence="1">Cofactor biosynthesis; adenosylcobalamin biosynthesis.</text>
</comment>
<dbReference type="PANTHER" id="PTHR43182:SF1">
    <property type="entry name" value="COBALT-PRECORRIN-7 C(5)-METHYLTRANSFERASE"/>
    <property type="match status" value="1"/>
</dbReference>
<dbReference type="GO" id="GO:0046872">
    <property type="term" value="F:metal ion binding"/>
    <property type="evidence" value="ECO:0007669"/>
    <property type="project" value="UniProtKB-KW"/>
</dbReference>
<dbReference type="InterPro" id="IPR000878">
    <property type="entry name" value="4pyrrol_Mease"/>
</dbReference>
<dbReference type="KEGG" id="ave:Arcve_0824"/>
<keyword evidence="2" id="KW-0169">Cobalamin biosynthesis</keyword>
<dbReference type="UniPathway" id="UPA00148"/>
<dbReference type="Gene3D" id="3.40.50.1400">
    <property type="match status" value="1"/>
</dbReference>
<dbReference type="Gene3D" id="3.40.1010.10">
    <property type="entry name" value="Cobalt-precorrin-4 Transmethylase, Domain 1"/>
    <property type="match status" value="1"/>
</dbReference>
<dbReference type="InterPro" id="IPR050714">
    <property type="entry name" value="Cobalamin_biosynth_MTase"/>
</dbReference>
<dbReference type="InterPro" id="IPR014776">
    <property type="entry name" value="4pyrrole_Mease_sub2"/>
</dbReference>
<dbReference type="Gene3D" id="3.30.950.10">
    <property type="entry name" value="Methyltransferase, Cobalt-precorrin-4 Transmethylase, Domain 2"/>
    <property type="match status" value="1"/>
</dbReference>
<gene>
    <name evidence="9" type="ordered locus">Arcve_0824</name>
</gene>
<dbReference type="CDD" id="cd11644">
    <property type="entry name" value="Precorrin-6Y-MT"/>
    <property type="match status" value="1"/>
</dbReference>
<evidence type="ECO:0000256" key="6">
    <source>
        <dbReference type="ARBA" id="ARBA00022723"/>
    </source>
</evidence>
<organism evidence="9 10">
    <name type="scientific">Archaeoglobus veneficus (strain DSM 11195 / SNP6)</name>
    <dbReference type="NCBI Taxonomy" id="693661"/>
    <lineage>
        <taxon>Archaea</taxon>
        <taxon>Methanobacteriati</taxon>
        <taxon>Methanobacteriota</taxon>
        <taxon>Archaeoglobi</taxon>
        <taxon>Archaeoglobales</taxon>
        <taxon>Archaeoglobaceae</taxon>
        <taxon>Archaeoglobus</taxon>
    </lineage>
</organism>
<dbReference type="GO" id="GO:0032259">
    <property type="term" value="P:methylation"/>
    <property type="evidence" value="ECO:0007669"/>
    <property type="project" value="UniProtKB-KW"/>
</dbReference>
<proteinExistence type="predicted"/>
<dbReference type="GeneID" id="77174592"/>
<evidence type="ECO:0000256" key="3">
    <source>
        <dbReference type="ARBA" id="ARBA00022603"/>
    </source>
</evidence>
<keyword evidence="6" id="KW-0479">Metal-binding</keyword>
<dbReference type="GO" id="GO:0009236">
    <property type="term" value="P:cobalamin biosynthetic process"/>
    <property type="evidence" value="ECO:0007669"/>
    <property type="project" value="UniProtKB-UniPathway"/>
</dbReference>
<keyword evidence="10" id="KW-1185">Reference proteome</keyword>
<keyword evidence="7" id="KW-0456">Lyase</keyword>
<dbReference type="STRING" id="693661.Arcve_0824"/>
<dbReference type="NCBIfam" id="TIGR02467">
    <property type="entry name" value="CbiE"/>
    <property type="match status" value="1"/>
</dbReference>
<dbReference type="AlphaFoldDB" id="F2KRZ8"/>
<keyword evidence="3 9" id="KW-0489">Methyltransferase</keyword>
<dbReference type="eggNOG" id="arCOG00650">
    <property type="taxonomic scope" value="Archaea"/>
</dbReference>
<dbReference type="InterPro" id="IPR012818">
    <property type="entry name" value="CbiE"/>
</dbReference>
<dbReference type="RefSeq" id="WP_013683511.1">
    <property type="nucleotide sequence ID" value="NC_015320.1"/>
</dbReference>
<evidence type="ECO:0000313" key="9">
    <source>
        <dbReference type="EMBL" id="AEA46839.1"/>
    </source>
</evidence>
<dbReference type="EMBL" id="CP002588">
    <property type="protein sequence ID" value="AEA46839.1"/>
    <property type="molecule type" value="Genomic_DNA"/>
</dbReference>
<dbReference type="InterPro" id="IPR014777">
    <property type="entry name" value="4pyrrole_Mease_sub1"/>
</dbReference>
<dbReference type="Pfam" id="PF01903">
    <property type="entry name" value="CbiX"/>
    <property type="match status" value="1"/>
</dbReference>
<reference evidence="9 10" key="1">
    <citation type="submission" date="2011-03" db="EMBL/GenBank/DDBJ databases">
        <title>The complete genome of Archaeoglobus veneficus SNP6.</title>
        <authorList>
            <consortium name="US DOE Joint Genome Institute (JGI-PGF)"/>
            <person name="Lucas S."/>
            <person name="Copeland A."/>
            <person name="Lapidus A."/>
            <person name="Bruce D."/>
            <person name="Goodwin L."/>
            <person name="Pitluck S."/>
            <person name="Kyrpides N."/>
            <person name="Mavromatis K."/>
            <person name="Pagani I."/>
            <person name="Ivanova N."/>
            <person name="Mikhailova N."/>
            <person name="Lu M."/>
            <person name="Detter J.C."/>
            <person name="Tapia R."/>
            <person name="Han C."/>
            <person name="Land M."/>
            <person name="Hauser L."/>
            <person name="Markowitz V."/>
            <person name="Cheng J.-F."/>
            <person name="Hugenholtz P."/>
            <person name="Woyke T."/>
            <person name="Wu D."/>
            <person name="Spring S."/>
            <person name="Brambilla E."/>
            <person name="Klenk H.-P."/>
            <person name="Eisen J.A."/>
        </authorList>
    </citation>
    <scope>NUCLEOTIDE SEQUENCE [LARGE SCALE GENOMIC DNA]</scope>
    <source>
        <strain>SNP6</strain>
    </source>
</reference>
<evidence type="ECO:0000313" key="10">
    <source>
        <dbReference type="Proteomes" id="UP000008136"/>
    </source>
</evidence>
<dbReference type="PANTHER" id="PTHR43182">
    <property type="entry name" value="COBALT-PRECORRIN-6B C(15)-METHYLTRANSFERASE (DECARBOXYLATING)"/>
    <property type="match status" value="1"/>
</dbReference>
<dbReference type="HOGENOM" id="CLU_870452_0_0_2"/>
<dbReference type="Proteomes" id="UP000008136">
    <property type="component" value="Chromosome"/>
</dbReference>
<feature type="domain" description="Tetrapyrrole methylase" evidence="8">
    <location>
        <begin position="1"/>
        <end position="168"/>
    </location>
</feature>
<dbReference type="GO" id="GO:0016829">
    <property type="term" value="F:lyase activity"/>
    <property type="evidence" value="ECO:0007669"/>
    <property type="project" value="UniProtKB-KW"/>
</dbReference>
<accession>F2KRZ8</accession>
<evidence type="ECO:0000256" key="7">
    <source>
        <dbReference type="ARBA" id="ARBA00023239"/>
    </source>
</evidence>
<dbReference type="InterPro" id="IPR035996">
    <property type="entry name" value="4pyrrol_Methylase_sf"/>
</dbReference>
<evidence type="ECO:0000256" key="5">
    <source>
        <dbReference type="ARBA" id="ARBA00022691"/>
    </source>
</evidence>
<dbReference type="SUPFAM" id="SSF53800">
    <property type="entry name" value="Chelatase"/>
    <property type="match status" value="1"/>
</dbReference>
<protein>
    <submittedName>
        <fullName evidence="9">Precorrin-6y C5,15-methyltransferase (Decarboxylating), CbiE subunit</fullName>
    </submittedName>
</protein>
<keyword evidence="4 9" id="KW-0808">Transferase</keyword>
<evidence type="ECO:0000256" key="2">
    <source>
        <dbReference type="ARBA" id="ARBA00022573"/>
    </source>
</evidence>
<sequence>MIYIVGVGIAEGQITERAARLIEEAEVVYGSKKAIELAKKHIKGKSIVIKKFDGETYREIENVGKEKNVVVLSTGDPMVSGLGTKIKGVVEPGISSVQLALARLGVDLCEVAIVSAHAREAMEEIKALLRCRGKVIILADSKFDIVRLSRIARKIVVMENLGMKNERIDEKLEIRSDNVIVYAEGGGRLKGLIIVGHGSKLPYYREVMDYHKERIRQMGIFDEVEIAFAAHRRKPTVDEVVKKMESSVIYLVPLFMAYGVHTTEELPEKLGLEFKEGVIEGEFEGKKVILCEPVGKDDFITYAILNRVFSAKSGSDGCK</sequence>
<dbReference type="InterPro" id="IPR002762">
    <property type="entry name" value="CbiX-like"/>
</dbReference>
<name>F2KRZ8_ARCVS</name>
<dbReference type="Pfam" id="PF00590">
    <property type="entry name" value="TP_methylase"/>
    <property type="match status" value="1"/>
</dbReference>
<dbReference type="NCBIfam" id="NF004461">
    <property type="entry name" value="PRK05787.2-4"/>
    <property type="match status" value="1"/>
</dbReference>